<dbReference type="SUPFAM" id="SSF55729">
    <property type="entry name" value="Acyl-CoA N-acyltransferases (Nat)"/>
    <property type="match status" value="1"/>
</dbReference>
<evidence type="ECO:0000256" key="2">
    <source>
        <dbReference type="ARBA" id="ARBA00023315"/>
    </source>
</evidence>
<dbReference type="GO" id="GO:0005737">
    <property type="term" value="C:cytoplasm"/>
    <property type="evidence" value="ECO:0007669"/>
    <property type="project" value="TreeGrafter"/>
</dbReference>
<dbReference type="Gene3D" id="3.40.630.30">
    <property type="match status" value="1"/>
</dbReference>
<sequence length="179" mass="20126">MADEETTIRLIRVDDAEVIAAHRARDRRAYAAWEPAQPDEFYTAAGQRRRIETLLGEHDRGERWPAVILAGGEVVGQVTVSTILRGPFRKGFLGYWVASAFDGRGHATRAVGRILTVMARELGLHRAEAHTRMDNLASQRVLRANGFRPWGIAHAHIHLDGAWHDEVFWERTLDDAPSS</sequence>
<accession>A0A1N7EUA7</accession>
<comment type="similarity">
    <text evidence="3">Belongs to the acetyltransferase family. RimJ subfamily.</text>
</comment>
<dbReference type="PROSITE" id="PS51186">
    <property type="entry name" value="GNAT"/>
    <property type="match status" value="1"/>
</dbReference>
<evidence type="ECO:0000259" key="4">
    <source>
        <dbReference type="PROSITE" id="PS51186"/>
    </source>
</evidence>
<gene>
    <name evidence="5" type="ORF">SAMN05421833_119125</name>
</gene>
<protein>
    <submittedName>
        <fullName evidence="5">[SSU ribosomal protein S5P]-alanine acetyltransferase</fullName>
    </submittedName>
</protein>
<dbReference type="GO" id="GO:0005840">
    <property type="term" value="C:ribosome"/>
    <property type="evidence" value="ECO:0007669"/>
    <property type="project" value="UniProtKB-KW"/>
</dbReference>
<dbReference type="InterPro" id="IPR016181">
    <property type="entry name" value="Acyl_CoA_acyltransferase"/>
</dbReference>
<keyword evidence="1 5" id="KW-0808">Transferase</keyword>
<name>A0A1N7EUA7_9ACTN</name>
<dbReference type="Proteomes" id="UP000186096">
    <property type="component" value="Unassembled WGS sequence"/>
</dbReference>
<dbReference type="GO" id="GO:0008999">
    <property type="term" value="F:protein-N-terminal-alanine acetyltransferase activity"/>
    <property type="evidence" value="ECO:0007669"/>
    <property type="project" value="TreeGrafter"/>
</dbReference>
<dbReference type="STRING" id="58117.SAMN05421833_119125"/>
<proteinExistence type="inferred from homology"/>
<evidence type="ECO:0000313" key="5">
    <source>
        <dbReference type="EMBL" id="SIR91646.1"/>
    </source>
</evidence>
<keyword evidence="5" id="KW-0689">Ribosomal protein</keyword>
<dbReference type="Pfam" id="PF13302">
    <property type="entry name" value="Acetyltransf_3"/>
    <property type="match status" value="1"/>
</dbReference>
<feature type="domain" description="N-acetyltransferase" evidence="4">
    <location>
        <begin position="6"/>
        <end position="174"/>
    </location>
</feature>
<keyword evidence="6" id="KW-1185">Reference proteome</keyword>
<dbReference type="EMBL" id="FTNI01000019">
    <property type="protein sequence ID" value="SIR91646.1"/>
    <property type="molecule type" value="Genomic_DNA"/>
</dbReference>
<dbReference type="InterPro" id="IPR000182">
    <property type="entry name" value="GNAT_dom"/>
</dbReference>
<keyword evidence="2" id="KW-0012">Acyltransferase</keyword>
<dbReference type="AlphaFoldDB" id="A0A1N7EUA7"/>
<dbReference type="PANTHER" id="PTHR43792:SF8">
    <property type="entry name" value="[RIBOSOMAL PROTEIN US5]-ALANINE N-ACETYLTRANSFERASE"/>
    <property type="match status" value="1"/>
</dbReference>
<dbReference type="RefSeq" id="WP_076438442.1">
    <property type="nucleotide sequence ID" value="NZ_FTNI01000019.1"/>
</dbReference>
<reference evidence="6" key="1">
    <citation type="submission" date="2017-01" db="EMBL/GenBank/DDBJ databases">
        <authorList>
            <person name="Varghese N."/>
            <person name="Submissions S."/>
        </authorList>
    </citation>
    <scope>NUCLEOTIDE SEQUENCE [LARGE SCALE GENOMIC DNA]</scope>
    <source>
        <strain evidence="6">ATCC 12950</strain>
    </source>
</reference>
<keyword evidence="5" id="KW-0687">Ribonucleoprotein</keyword>
<dbReference type="PANTHER" id="PTHR43792">
    <property type="entry name" value="GNAT FAMILY, PUTATIVE (AFU_ORTHOLOGUE AFUA_3G00765)-RELATED-RELATED"/>
    <property type="match status" value="1"/>
</dbReference>
<evidence type="ECO:0000256" key="3">
    <source>
        <dbReference type="ARBA" id="ARBA00038502"/>
    </source>
</evidence>
<dbReference type="InterPro" id="IPR051531">
    <property type="entry name" value="N-acetyltransferase"/>
</dbReference>
<evidence type="ECO:0000256" key="1">
    <source>
        <dbReference type="ARBA" id="ARBA00022679"/>
    </source>
</evidence>
<evidence type="ECO:0000313" key="6">
    <source>
        <dbReference type="Proteomes" id="UP000186096"/>
    </source>
</evidence>
<dbReference type="OrthoDB" id="5242221at2"/>
<organism evidence="5 6">
    <name type="scientific">Microbispora rosea</name>
    <dbReference type="NCBI Taxonomy" id="58117"/>
    <lineage>
        <taxon>Bacteria</taxon>
        <taxon>Bacillati</taxon>
        <taxon>Actinomycetota</taxon>
        <taxon>Actinomycetes</taxon>
        <taxon>Streptosporangiales</taxon>
        <taxon>Streptosporangiaceae</taxon>
        <taxon>Microbispora</taxon>
    </lineage>
</organism>